<keyword evidence="3 5" id="KW-0170">Cobalt</keyword>
<reference evidence="6 7" key="1">
    <citation type="submission" date="2023-01" db="EMBL/GenBank/DDBJ databases">
        <title>Novel species of the genus Vogesella isolated from rivers.</title>
        <authorList>
            <person name="Lu H."/>
        </authorList>
    </citation>
    <scope>NUCLEOTIDE SEQUENCE [LARGE SCALE GENOMIC DNA]</scope>
    <source>
        <strain evidence="6 7">DC21W</strain>
    </source>
</reference>
<dbReference type="RefSeq" id="WP_272751790.1">
    <property type="nucleotide sequence ID" value="NZ_JAQQLF010000010.1"/>
</dbReference>
<name>A0ABT5IY32_9NEIS</name>
<keyword evidence="4 5" id="KW-1283">Bacterial microcompartment</keyword>
<comment type="catalytic activity">
    <reaction evidence="5">
        <text>ethanolamine = acetaldehyde + NH4(+)</text>
        <dbReference type="Rhea" id="RHEA:15313"/>
        <dbReference type="ChEBI" id="CHEBI:15343"/>
        <dbReference type="ChEBI" id="CHEBI:28938"/>
        <dbReference type="ChEBI" id="CHEBI:57603"/>
        <dbReference type="EC" id="4.3.1.7"/>
    </reaction>
</comment>
<feature type="binding site" evidence="5">
    <location>
        <position position="217"/>
    </location>
    <ligand>
        <name>adenosylcob(III)alamin</name>
        <dbReference type="ChEBI" id="CHEBI:18408"/>
    </ligand>
</feature>
<protein>
    <recommendedName>
        <fullName evidence="5">Ethanolamine ammonia-lyase small subunit</fullName>
        <shortName evidence="5">EAL small subunit</shortName>
        <ecNumber evidence="5">4.3.1.7</ecNumber>
    </recommendedName>
</protein>
<evidence type="ECO:0000256" key="1">
    <source>
        <dbReference type="ARBA" id="ARBA00022628"/>
    </source>
</evidence>
<feature type="binding site" evidence="5">
    <location>
        <position position="188"/>
    </location>
    <ligand>
        <name>adenosylcob(III)alamin</name>
        <dbReference type="ChEBI" id="CHEBI:18408"/>
    </ligand>
</feature>
<dbReference type="Gene3D" id="1.10.30.40">
    <property type="entry name" value="Ethanolamine ammonia-lyase light chain (EutC), N-terminal domain"/>
    <property type="match status" value="1"/>
</dbReference>
<comment type="subunit">
    <text evidence="5">The basic unit is a heterodimer which dimerizes to form tetramers. The heterotetramers trimerize; 6 large subunits form a core ring with 6 small subunits projecting outwards.</text>
</comment>
<accession>A0ABT5IY32</accession>
<comment type="caution">
    <text evidence="6">The sequence shown here is derived from an EMBL/GenBank/DDBJ whole genome shotgun (WGS) entry which is preliminary data.</text>
</comment>
<dbReference type="Pfam" id="PF05985">
    <property type="entry name" value="EutC"/>
    <property type="match status" value="1"/>
</dbReference>
<sequence>MSVIPFPGPAANPDTITEDSWQALGQHTVARIALGRAGASLPTRETLRFALAHAQARDAVHTPLDGDALAATLQQAGHSVLQVQSAAANRAQYLQRPDLGRRLHTGSRAHLLAQQAAGCDVLFVVGDGLSSLATASHAAPLLAATLPYLAEAGLSVGPVVIASQARVALADEAGECLRARLVVMLIGERPGLSSPDSLGVYLTSAPKVGRMDSERNCISNVRPAGLPYPLAAFKLAWLLRAALQQGSGVALKDGSAAEPGWAALLAGTRTSTLPA</sequence>
<dbReference type="Gene3D" id="3.40.50.11240">
    <property type="entry name" value="Ethanolamine ammonia-lyase light chain (EutC)"/>
    <property type="match status" value="1"/>
</dbReference>
<comment type="pathway">
    <text evidence="5">Amine and polyamine degradation; ethanolamine degradation.</text>
</comment>
<keyword evidence="7" id="KW-1185">Reference proteome</keyword>
<dbReference type="PANTHER" id="PTHR39330">
    <property type="entry name" value="ETHANOLAMINE AMMONIA-LYASE LIGHT CHAIN"/>
    <property type="match status" value="1"/>
</dbReference>
<evidence type="ECO:0000313" key="7">
    <source>
        <dbReference type="Proteomes" id="UP001219956"/>
    </source>
</evidence>
<dbReference type="InterPro" id="IPR009246">
    <property type="entry name" value="EutC"/>
</dbReference>
<evidence type="ECO:0000256" key="5">
    <source>
        <dbReference type="HAMAP-Rule" id="MF_00601"/>
    </source>
</evidence>
<comment type="function">
    <text evidence="5">Catalyzes the deamination of various vicinal amino-alcohols to oxo compounds. Allows this organism to utilize ethanolamine as the sole source of nitrogen and carbon in the presence of external vitamin B12.</text>
</comment>
<organism evidence="6 7">
    <name type="scientific">Vogesella aquatica</name>
    <dbReference type="NCBI Taxonomy" id="2984206"/>
    <lineage>
        <taxon>Bacteria</taxon>
        <taxon>Pseudomonadati</taxon>
        <taxon>Pseudomonadota</taxon>
        <taxon>Betaproteobacteria</taxon>
        <taxon>Neisseriales</taxon>
        <taxon>Chromobacteriaceae</taxon>
        <taxon>Vogesella</taxon>
    </lineage>
</organism>
<dbReference type="EMBL" id="JAQQLF010000010">
    <property type="protein sequence ID" value="MDC7717477.1"/>
    <property type="molecule type" value="Genomic_DNA"/>
</dbReference>
<dbReference type="PIRSF" id="PIRSF018982">
    <property type="entry name" value="EutC"/>
    <property type="match status" value="1"/>
</dbReference>
<dbReference type="PANTHER" id="PTHR39330:SF1">
    <property type="entry name" value="ETHANOLAMINE AMMONIA-LYASE SMALL SUBUNIT"/>
    <property type="match status" value="1"/>
</dbReference>
<dbReference type="Proteomes" id="UP001219956">
    <property type="component" value="Unassembled WGS sequence"/>
</dbReference>
<gene>
    <name evidence="5 6" type="primary">eutC</name>
    <name evidence="6" type="ORF">PQU95_09660</name>
</gene>
<evidence type="ECO:0000256" key="3">
    <source>
        <dbReference type="ARBA" id="ARBA00023285"/>
    </source>
</evidence>
<evidence type="ECO:0000256" key="2">
    <source>
        <dbReference type="ARBA" id="ARBA00023239"/>
    </source>
</evidence>
<proteinExistence type="inferred from homology"/>
<keyword evidence="1 5" id="KW-0846">Cobalamin</keyword>
<feature type="binding site" evidence="5">
    <location>
        <position position="167"/>
    </location>
    <ligand>
        <name>adenosylcob(III)alamin</name>
        <dbReference type="ChEBI" id="CHEBI:18408"/>
    </ligand>
</feature>
<dbReference type="NCBIfam" id="NF003971">
    <property type="entry name" value="PRK05465.1"/>
    <property type="match status" value="1"/>
</dbReference>
<dbReference type="HAMAP" id="MF_00601">
    <property type="entry name" value="EutC"/>
    <property type="match status" value="1"/>
</dbReference>
<evidence type="ECO:0000313" key="6">
    <source>
        <dbReference type="EMBL" id="MDC7717477.1"/>
    </source>
</evidence>
<comment type="similarity">
    <text evidence="5">Belongs to the EutC family.</text>
</comment>
<keyword evidence="2 5" id="KW-0456">Lyase</keyword>
<dbReference type="EC" id="4.3.1.7" evidence="5"/>
<comment type="subcellular location">
    <subcellularLocation>
        <location evidence="5">Bacterial microcompartment</location>
    </subcellularLocation>
</comment>
<dbReference type="InterPro" id="IPR042251">
    <property type="entry name" value="EutC_C"/>
</dbReference>
<comment type="cofactor">
    <cofactor evidence="5">
        <name>adenosylcob(III)alamin</name>
        <dbReference type="ChEBI" id="CHEBI:18408"/>
    </cofactor>
    <text evidence="5">Binds between the large and small subunits.</text>
</comment>
<dbReference type="InterPro" id="IPR042255">
    <property type="entry name" value="EutC_N"/>
</dbReference>
<dbReference type="GO" id="GO:0008851">
    <property type="term" value="F:ethanolamine ammonia-lyase activity"/>
    <property type="evidence" value="ECO:0007669"/>
    <property type="project" value="UniProtKB-EC"/>
</dbReference>
<evidence type="ECO:0000256" key="4">
    <source>
        <dbReference type="ARBA" id="ARBA00024446"/>
    </source>
</evidence>